<organism evidence="1 2">
    <name type="scientific">Streptomyces nigrescens</name>
    <dbReference type="NCBI Taxonomy" id="1920"/>
    <lineage>
        <taxon>Bacteria</taxon>
        <taxon>Bacillati</taxon>
        <taxon>Actinomycetota</taxon>
        <taxon>Actinomycetes</taxon>
        <taxon>Kitasatosporales</taxon>
        <taxon>Streptomycetaceae</taxon>
        <taxon>Streptomyces</taxon>
    </lineage>
</organism>
<gene>
    <name evidence="1" type="ORF">STRNI_001984</name>
</gene>
<protein>
    <submittedName>
        <fullName evidence="1">Uncharacterized protein</fullName>
    </submittedName>
</protein>
<evidence type="ECO:0000313" key="2">
    <source>
        <dbReference type="Proteomes" id="UP001210169"/>
    </source>
</evidence>
<sequence>MLVRRDAEGFTAADWAQVEPDFGAEHFFALDARASANPGSFR</sequence>
<accession>A0ABY7JEW2</accession>
<dbReference type="GeneID" id="301331172"/>
<proteinExistence type="predicted"/>
<dbReference type="EMBL" id="CP114203">
    <property type="protein sequence ID" value="WAU09930.1"/>
    <property type="molecule type" value="Genomic_DNA"/>
</dbReference>
<dbReference type="RefSeq" id="WP_277413394.1">
    <property type="nucleotide sequence ID" value="NZ_CP114203.1"/>
</dbReference>
<dbReference type="Proteomes" id="UP001210169">
    <property type="component" value="Chromosome"/>
</dbReference>
<name>A0ABY7JEW2_STRNI</name>
<evidence type="ECO:0000313" key="1">
    <source>
        <dbReference type="EMBL" id="WAU09930.1"/>
    </source>
</evidence>
<reference evidence="1 2" key="1">
    <citation type="submission" date="2022-12" db="EMBL/GenBank/DDBJ databases">
        <authorList>
            <person name="Ruckert C."/>
            <person name="Busche T."/>
            <person name="Kalinowski J."/>
            <person name="Wittmann C."/>
        </authorList>
    </citation>
    <scope>NUCLEOTIDE SEQUENCE [LARGE SCALE GENOMIC DNA]</scope>
    <source>
        <strain evidence="1 2">DSM 40276</strain>
    </source>
</reference>
<keyword evidence="2" id="KW-1185">Reference proteome</keyword>